<name>A0A2I1GKX6_9GLOM</name>
<evidence type="ECO:0000313" key="2">
    <source>
        <dbReference type="Proteomes" id="UP000234323"/>
    </source>
</evidence>
<sequence>MDGTMSGTLKFWRDMSHVQHCRHRHDYPKIDFSLSGYDLLVVSQSSMGKSYLRPGIYFLLVNPGLGLIIHWPEIGCYEKNASSQRKINMTNLHRYLTKLTDHQLCFMSDKDLESFDWNMENSDIFSDDNDSEVKKNQEEQEDFKIYPGFEVNLPHNIKAEINNQMKDVSLSPIVVGSTTHQSFITRQLIDTASHTHKITSPVSITQFPIDLKNKLKDHYLHFDRHKMNMYELELFVKYGLEVEGEFFSPLHEALATAKVQHEKKKYQKKSAIVEDIEIMKQIALMKLHSFYSHFDISLSRINISDTDLNRIQTKYPGIETLIEEKVKINSKNWKKMKKRYNLACIVVENMNTLEKTSKVKENNDGLTKSISETFYDIFIDKESDLHKLMEKYTQRLAFQNSSSACDLFDYYNLNNSKINKAKQMTKDMTDAEFIQKLVNSKLFEGYDDIREKINSTFFEEYHQWKKNDFPVEIRRIFPESLFIKQLECKLEKEYVEEKQRIEKNEFENICNKLECKYKNGSM</sequence>
<dbReference type="AlphaFoldDB" id="A0A2I1GKX6"/>
<dbReference type="Proteomes" id="UP000234323">
    <property type="component" value="Unassembled WGS sequence"/>
</dbReference>
<keyword evidence="2" id="KW-1185">Reference proteome</keyword>
<organism evidence="1 2">
    <name type="scientific">Rhizophagus irregularis</name>
    <dbReference type="NCBI Taxonomy" id="588596"/>
    <lineage>
        <taxon>Eukaryota</taxon>
        <taxon>Fungi</taxon>
        <taxon>Fungi incertae sedis</taxon>
        <taxon>Mucoromycota</taxon>
        <taxon>Glomeromycotina</taxon>
        <taxon>Glomeromycetes</taxon>
        <taxon>Glomerales</taxon>
        <taxon>Glomeraceae</taxon>
        <taxon>Rhizophagus</taxon>
    </lineage>
</organism>
<dbReference type="EMBL" id="LLXI01000526">
    <property type="protein sequence ID" value="PKY47224.1"/>
    <property type="molecule type" value="Genomic_DNA"/>
</dbReference>
<protein>
    <recommendedName>
        <fullName evidence="3">Guanylate-binding protein N-terminal domain-containing protein</fullName>
    </recommendedName>
</protein>
<feature type="non-terminal residue" evidence="1">
    <location>
        <position position="522"/>
    </location>
</feature>
<comment type="caution">
    <text evidence="1">The sequence shown here is derived from an EMBL/GenBank/DDBJ whole genome shotgun (WGS) entry which is preliminary data.</text>
</comment>
<evidence type="ECO:0008006" key="3">
    <source>
        <dbReference type="Google" id="ProtNLM"/>
    </source>
</evidence>
<accession>A0A2I1GKX6</accession>
<evidence type="ECO:0000313" key="1">
    <source>
        <dbReference type="EMBL" id="PKY47224.1"/>
    </source>
</evidence>
<reference evidence="1 2" key="1">
    <citation type="submission" date="2015-10" db="EMBL/GenBank/DDBJ databases">
        <title>Genome analyses suggest a sexual origin of heterokaryosis in a supposedly ancient asexual fungus.</title>
        <authorList>
            <person name="Ropars J."/>
            <person name="Sedzielewska K."/>
            <person name="Noel J."/>
            <person name="Charron P."/>
            <person name="Farinelli L."/>
            <person name="Marton T."/>
            <person name="Kruger M."/>
            <person name="Pelin A."/>
            <person name="Brachmann A."/>
            <person name="Corradi N."/>
        </authorList>
    </citation>
    <scope>NUCLEOTIDE SEQUENCE [LARGE SCALE GENOMIC DNA]</scope>
    <source>
        <strain evidence="1 2">A4</strain>
    </source>
</reference>
<proteinExistence type="predicted"/>
<gene>
    <name evidence="1" type="ORF">RhiirA4_444742</name>
</gene>